<dbReference type="InterPro" id="IPR036285">
    <property type="entry name" value="PRP4-like_sf"/>
</dbReference>
<evidence type="ECO:0000313" key="4">
    <source>
        <dbReference type="EnsemblMetazoa" id="PPAI001265-PA"/>
    </source>
</evidence>
<dbReference type="Gene3D" id="2.130.10.10">
    <property type="entry name" value="YVTN repeat-like/Quinoprotein amine dehydrogenase"/>
    <property type="match status" value="1"/>
</dbReference>
<dbReference type="PROSITE" id="PS50082">
    <property type="entry name" value="WD_REPEATS_2"/>
    <property type="match status" value="3"/>
</dbReference>
<accession>A0A1B0D1P2</accession>
<protein>
    <recommendedName>
        <fullName evidence="3">Pre-mRNA processing factor 4 (PRP4)-like domain-containing protein</fullName>
    </recommendedName>
</protein>
<dbReference type="Pfam" id="PF00400">
    <property type="entry name" value="WD40"/>
    <property type="match status" value="4"/>
</dbReference>
<dbReference type="SMART" id="SM00320">
    <property type="entry name" value="WD40"/>
    <property type="match status" value="4"/>
</dbReference>
<dbReference type="GO" id="GO:0030621">
    <property type="term" value="F:U4 snRNA binding"/>
    <property type="evidence" value="ECO:0007669"/>
    <property type="project" value="TreeGrafter"/>
</dbReference>
<dbReference type="Gene3D" id="4.10.280.110">
    <property type="entry name" value="Pre-mRNA processing factor 4 domain"/>
    <property type="match status" value="1"/>
</dbReference>
<reference evidence="4" key="1">
    <citation type="submission" date="2022-08" db="UniProtKB">
        <authorList>
            <consortium name="EnsemblMetazoa"/>
        </authorList>
    </citation>
    <scope>IDENTIFICATION</scope>
    <source>
        <strain evidence="4">Israel</strain>
    </source>
</reference>
<keyword evidence="1" id="KW-0853">WD repeat</keyword>
<dbReference type="VEuPathDB" id="VectorBase:PPAI001265"/>
<dbReference type="SMART" id="SM00500">
    <property type="entry name" value="SFM"/>
    <property type="match status" value="1"/>
</dbReference>
<dbReference type="PROSITE" id="PS00678">
    <property type="entry name" value="WD_REPEATS_1"/>
    <property type="match status" value="1"/>
</dbReference>
<feature type="domain" description="Pre-mRNA processing factor 4 (PRP4)-like" evidence="3">
    <location>
        <begin position="54"/>
        <end position="104"/>
    </location>
</feature>
<dbReference type="AlphaFoldDB" id="A0A1B0D1P2"/>
<keyword evidence="5" id="KW-1185">Reference proteome</keyword>
<dbReference type="InterPro" id="IPR001680">
    <property type="entry name" value="WD40_rpt"/>
</dbReference>
<dbReference type="InterPro" id="IPR036322">
    <property type="entry name" value="WD40_repeat_dom_sf"/>
</dbReference>
<dbReference type="SUPFAM" id="SSF50978">
    <property type="entry name" value="WD40 repeat-like"/>
    <property type="match status" value="1"/>
</dbReference>
<dbReference type="Proteomes" id="UP000092462">
    <property type="component" value="Unassembled WGS sequence"/>
</dbReference>
<dbReference type="InterPro" id="IPR019775">
    <property type="entry name" value="WD40_repeat_CS"/>
</dbReference>
<dbReference type="GO" id="GO:0046540">
    <property type="term" value="C:U4/U6 x U5 tri-snRNP complex"/>
    <property type="evidence" value="ECO:0007669"/>
    <property type="project" value="TreeGrafter"/>
</dbReference>
<dbReference type="SUPFAM" id="SSF158230">
    <property type="entry name" value="PRP4-like"/>
    <property type="match status" value="1"/>
</dbReference>
<dbReference type="EnsemblMetazoa" id="PPAI001265-RA">
    <property type="protein sequence ID" value="PPAI001265-PA"/>
    <property type="gene ID" value="PPAI001265"/>
</dbReference>
<dbReference type="PANTHER" id="PTHR19846:SF0">
    <property type="entry name" value="PRE-MRNA PROCESSING FACTOR 4"/>
    <property type="match status" value="1"/>
</dbReference>
<dbReference type="PANTHER" id="PTHR19846">
    <property type="entry name" value="WD40 REPEAT PROTEIN"/>
    <property type="match status" value="1"/>
</dbReference>
<dbReference type="InterPro" id="IPR015943">
    <property type="entry name" value="WD40/YVTN_repeat-like_dom_sf"/>
</dbReference>
<evidence type="ECO:0000313" key="5">
    <source>
        <dbReference type="Proteomes" id="UP000092462"/>
    </source>
</evidence>
<dbReference type="PROSITE" id="PS50294">
    <property type="entry name" value="WD_REPEATS_REGION"/>
    <property type="match status" value="1"/>
</dbReference>
<evidence type="ECO:0000259" key="3">
    <source>
        <dbReference type="SMART" id="SM00500"/>
    </source>
</evidence>
<evidence type="ECO:0000256" key="1">
    <source>
        <dbReference type="ARBA" id="ARBA00022574"/>
    </source>
</evidence>
<dbReference type="GO" id="GO:0017070">
    <property type="term" value="F:U6 snRNA binding"/>
    <property type="evidence" value="ECO:0007669"/>
    <property type="project" value="TreeGrafter"/>
</dbReference>
<dbReference type="Pfam" id="PF08799">
    <property type="entry name" value="PRP4"/>
    <property type="match status" value="1"/>
</dbReference>
<name>A0A1B0D1P2_PHLPP</name>
<dbReference type="VEuPathDB" id="VectorBase:PPAPM1_003857"/>
<proteinExistence type="predicted"/>
<organism evidence="4 5">
    <name type="scientific">Phlebotomus papatasi</name>
    <name type="common">Sandfly</name>
    <dbReference type="NCBI Taxonomy" id="29031"/>
    <lineage>
        <taxon>Eukaryota</taxon>
        <taxon>Metazoa</taxon>
        <taxon>Ecdysozoa</taxon>
        <taxon>Arthropoda</taxon>
        <taxon>Hexapoda</taxon>
        <taxon>Insecta</taxon>
        <taxon>Pterygota</taxon>
        <taxon>Neoptera</taxon>
        <taxon>Endopterygota</taxon>
        <taxon>Diptera</taxon>
        <taxon>Nematocera</taxon>
        <taxon>Psychodoidea</taxon>
        <taxon>Psychodidae</taxon>
        <taxon>Phlebotomus</taxon>
        <taxon>Phlebotomus</taxon>
    </lineage>
</organism>
<evidence type="ECO:0000256" key="2">
    <source>
        <dbReference type="ARBA" id="ARBA00022737"/>
    </source>
</evidence>
<sequence>MSVDEDRVFITRSTKTIHYGSLEDSERQRQSVVLQDDTEEFERRKKARQINVSTDDVKVKRNLRGLNEPICLFGERPTERRNRLRELLASLGENAFTQKASLAPICSQVGDTRPISHCSFNADSSLLMTSSWSGICKLWSVPNCEFIQNFRGHSCHVGGVAFRNNVPRDAMSKVAIASGATDGTVKLWAFGNEESIADIIGHVPHRVSRLAFHPSGRFLGTTCYDASWRLWDLEQKQEFLHQEGHAKAVHCIAFQDDGSVCVTGGLDAFGRV</sequence>
<dbReference type="InterPro" id="IPR014906">
    <property type="entry name" value="PRP4-like"/>
</dbReference>
<dbReference type="EMBL" id="AJVK01010350">
    <property type="status" value="NOT_ANNOTATED_CDS"/>
    <property type="molecule type" value="Genomic_DNA"/>
</dbReference>
<dbReference type="GO" id="GO:0000398">
    <property type="term" value="P:mRNA splicing, via spliceosome"/>
    <property type="evidence" value="ECO:0007669"/>
    <property type="project" value="TreeGrafter"/>
</dbReference>
<keyword evidence="2" id="KW-0677">Repeat</keyword>